<evidence type="ECO:0008006" key="3">
    <source>
        <dbReference type="Google" id="ProtNLM"/>
    </source>
</evidence>
<evidence type="ECO:0000313" key="1">
    <source>
        <dbReference type="EMBL" id="OGG15967.1"/>
    </source>
</evidence>
<dbReference type="SUPFAM" id="SSF52540">
    <property type="entry name" value="P-loop containing nucleoside triphosphate hydrolases"/>
    <property type="match status" value="1"/>
</dbReference>
<dbReference type="STRING" id="1798383.A3D78_03360"/>
<organism evidence="1 2">
    <name type="scientific">Candidatus Gottesmanbacteria bacterium RIFCSPHIGHO2_02_FULL_39_14</name>
    <dbReference type="NCBI Taxonomy" id="1798383"/>
    <lineage>
        <taxon>Bacteria</taxon>
        <taxon>Candidatus Gottesmaniibacteriota</taxon>
    </lineage>
</organism>
<evidence type="ECO:0000313" key="2">
    <source>
        <dbReference type="Proteomes" id="UP000176253"/>
    </source>
</evidence>
<dbReference type="PANTHER" id="PTHR41930:SF1">
    <property type="entry name" value="DEPHOSPHO-COA KINASE"/>
    <property type="match status" value="1"/>
</dbReference>
<dbReference type="Pfam" id="PF13207">
    <property type="entry name" value="AAA_17"/>
    <property type="match status" value="1"/>
</dbReference>
<dbReference type="AlphaFoldDB" id="A0A1F5ZV75"/>
<reference evidence="1 2" key="1">
    <citation type="journal article" date="2016" name="Nat. Commun.">
        <title>Thousands of microbial genomes shed light on interconnected biogeochemical processes in an aquifer system.</title>
        <authorList>
            <person name="Anantharaman K."/>
            <person name="Brown C.T."/>
            <person name="Hug L.A."/>
            <person name="Sharon I."/>
            <person name="Castelle C.J."/>
            <person name="Probst A.J."/>
            <person name="Thomas B.C."/>
            <person name="Singh A."/>
            <person name="Wilkins M.J."/>
            <person name="Karaoz U."/>
            <person name="Brodie E.L."/>
            <person name="Williams K.H."/>
            <person name="Hubbard S.S."/>
            <person name="Banfield J.F."/>
        </authorList>
    </citation>
    <scope>NUCLEOTIDE SEQUENCE [LARGE SCALE GENOMIC DNA]</scope>
</reference>
<protein>
    <recommendedName>
        <fullName evidence="3">Dephospho-CoA kinase</fullName>
    </recommendedName>
</protein>
<name>A0A1F5ZV75_9BACT</name>
<dbReference type="EMBL" id="MFJM01000062">
    <property type="protein sequence ID" value="OGG15967.1"/>
    <property type="molecule type" value="Genomic_DNA"/>
</dbReference>
<dbReference type="InterPro" id="IPR027417">
    <property type="entry name" value="P-loop_NTPase"/>
</dbReference>
<sequence>MVKSVAVLVGLPGTGKTRAAQFFINNKFPVVRMGDLTHKHLKINKLSPSEKNEHQVREKLRQNLGQDIYARSIIDKVKYLLKTHDLVIIEGMRSCQEWQFFQKNLKKVKIIYLQSDRKKRIKRLMNRLPRTLTLSEIEHREKYEIEKLNLPRLKQLADFVVINNTDIQNFIHDLSIICKQCQV</sequence>
<comment type="caution">
    <text evidence="1">The sequence shown here is derived from an EMBL/GenBank/DDBJ whole genome shotgun (WGS) entry which is preliminary data.</text>
</comment>
<dbReference type="PANTHER" id="PTHR41930">
    <property type="entry name" value="UPF0200 PROTEIN MJ1399"/>
    <property type="match status" value="1"/>
</dbReference>
<proteinExistence type="predicted"/>
<gene>
    <name evidence="1" type="ORF">A3D78_03360</name>
</gene>
<accession>A0A1F5ZV75</accession>
<dbReference type="Gene3D" id="3.40.50.300">
    <property type="entry name" value="P-loop containing nucleotide triphosphate hydrolases"/>
    <property type="match status" value="1"/>
</dbReference>
<dbReference type="Proteomes" id="UP000176253">
    <property type="component" value="Unassembled WGS sequence"/>
</dbReference>